<keyword evidence="1" id="KW-0472">Membrane</keyword>
<dbReference type="AlphaFoldDB" id="A0A445DBP1"/>
<sequence length="104" mass="11170">MAKFFAAFILALIAISMLQTMVMAANGQGGHFYDNKNAPHNAQGGVARPNTTSPACSFVRSVVGSAFVFLRGIMVTKLFALATTTGRPRKEDQNALKLHQPLAF</sequence>
<keyword evidence="2" id="KW-0732">Signal</keyword>
<evidence type="ECO:0000313" key="3">
    <source>
        <dbReference type="EMBL" id="RYR60599.1"/>
    </source>
</evidence>
<reference evidence="3 4" key="1">
    <citation type="submission" date="2019-01" db="EMBL/GenBank/DDBJ databases">
        <title>Sequencing of cultivated peanut Arachis hypogaea provides insights into genome evolution and oil improvement.</title>
        <authorList>
            <person name="Chen X."/>
        </authorList>
    </citation>
    <scope>NUCLEOTIDE SEQUENCE [LARGE SCALE GENOMIC DNA]</scope>
    <source>
        <strain evidence="4">cv. Fuhuasheng</strain>
        <tissue evidence="3">Leaves</tissue>
    </source>
</reference>
<feature type="chain" id="PRO_5019349142" evidence="2">
    <location>
        <begin position="25"/>
        <end position="104"/>
    </location>
</feature>
<feature type="signal peptide" evidence="2">
    <location>
        <begin position="1"/>
        <end position="24"/>
    </location>
</feature>
<comment type="caution">
    <text evidence="3">The sequence shown here is derived from an EMBL/GenBank/DDBJ whole genome shotgun (WGS) entry which is preliminary data.</text>
</comment>
<evidence type="ECO:0000313" key="4">
    <source>
        <dbReference type="Proteomes" id="UP000289738"/>
    </source>
</evidence>
<feature type="transmembrane region" description="Helical" evidence="1">
    <location>
        <begin position="58"/>
        <end position="80"/>
    </location>
</feature>
<evidence type="ECO:0000256" key="2">
    <source>
        <dbReference type="SAM" id="SignalP"/>
    </source>
</evidence>
<proteinExistence type="predicted"/>
<name>A0A445DBP1_ARAHY</name>
<evidence type="ECO:0000256" key="1">
    <source>
        <dbReference type="SAM" id="Phobius"/>
    </source>
</evidence>
<gene>
    <name evidence="3" type="ORF">Ahy_A04g017651</name>
</gene>
<accession>A0A445DBP1</accession>
<protein>
    <submittedName>
        <fullName evidence="3">Uncharacterized protein</fullName>
    </submittedName>
</protein>
<keyword evidence="1" id="KW-0812">Transmembrane</keyword>
<keyword evidence="1" id="KW-1133">Transmembrane helix</keyword>
<dbReference type="EMBL" id="SDMP01000004">
    <property type="protein sequence ID" value="RYR60599.1"/>
    <property type="molecule type" value="Genomic_DNA"/>
</dbReference>
<organism evidence="3 4">
    <name type="scientific">Arachis hypogaea</name>
    <name type="common">Peanut</name>
    <dbReference type="NCBI Taxonomy" id="3818"/>
    <lineage>
        <taxon>Eukaryota</taxon>
        <taxon>Viridiplantae</taxon>
        <taxon>Streptophyta</taxon>
        <taxon>Embryophyta</taxon>
        <taxon>Tracheophyta</taxon>
        <taxon>Spermatophyta</taxon>
        <taxon>Magnoliopsida</taxon>
        <taxon>eudicotyledons</taxon>
        <taxon>Gunneridae</taxon>
        <taxon>Pentapetalae</taxon>
        <taxon>rosids</taxon>
        <taxon>fabids</taxon>
        <taxon>Fabales</taxon>
        <taxon>Fabaceae</taxon>
        <taxon>Papilionoideae</taxon>
        <taxon>50 kb inversion clade</taxon>
        <taxon>dalbergioids sensu lato</taxon>
        <taxon>Dalbergieae</taxon>
        <taxon>Pterocarpus clade</taxon>
        <taxon>Arachis</taxon>
    </lineage>
</organism>
<dbReference type="Proteomes" id="UP000289738">
    <property type="component" value="Chromosome A04"/>
</dbReference>
<keyword evidence="4" id="KW-1185">Reference proteome</keyword>